<dbReference type="Pfam" id="PF00379">
    <property type="entry name" value="Chitin_bind_4"/>
    <property type="match status" value="1"/>
</dbReference>
<evidence type="ECO:0000256" key="3">
    <source>
        <dbReference type="SAM" id="SignalP"/>
    </source>
</evidence>
<keyword evidence="5" id="KW-1185">Reference proteome</keyword>
<dbReference type="AlphaFoldDB" id="A0AAV2R056"/>
<evidence type="ECO:0000256" key="1">
    <source>
        <dbReference type="ARBA" id="ARBA00022460"/>
    </source>
</evidence>
<gene>
    <name evidence="4" type="ORF">MNOR_LOCUS17344</name>
</gene>
<evidence type="ECO:0000313" key="4">
    <source>
        <dbReference type="EMBL" id="CAL4102572.1"/>
    </source>
</evidence>
<dbReference type="InterPro" id="IPR031311">
    <property type="entry name" value="CHIT_BIND_RR_consensus"/>
</dbReference>
<dbReference type="PRINTS" id="PR00947">
    <property type="entry name" value="CUTICLE"/>
</dbReference>
<comment type="caution">
    <text evidence="4">The sequence shown here is derived from an EMBL/GenBank/DDBJ whole genome shotgun (WGS) entry which is preliminary data.</text>
</comment>
<feature type="chain" id="PRO_5043808266" description="Cuticle protein" evidence="3">
    <location>
        <begin position="22"/>
        <end position="140"/>
    </location>
</feature>
<dbReference type="PROSITE" id="PS51155">
    <property type="entry name" value="CHIT_BIND_RR_2"/>
    <property type="match status" value="1"/>
</dbReference>
<dbReference type="EMBL" id="CAXKWB010011868">
    <property type="protein sequence ID" value="CAL4102572.1"/>
    <property type="molecule type" value="Genomic_DNA"/>
</dbReference>
<reference evidence="4 5" key="1">
    <citation type="submission" date="2024-05" db="EMBL/GenBank/DDBJ databases">
        <authorList>
            <person name="Wallberg A."/>
        </authorList>
    </citation>
    <scope>NUCLEOTIDE SEQUENCE [LARGE SCALE GENOMIC DNA]</scope>
</reference>
<dbReference type="PANTHER" id="PTHR10380">
    <property type="entry name" value="CUTICLE PROTEIN"/>
    <property type="match status" value="1"/>
</dbReference>
<name>A0AAV2R056_MEGNR</name>
<keyword evidence="3" id="KW-0732">Signal</keyword>
<sequence>SNYQTMNTLIILSCLVAIAACQEAVPIPVAILHQETTGEGANFNHVFESEDGVIVESSGSVGSAGQVNLAGGYSFTDENGNLLEVRYVADEAGFQATGNHLPQVVEAIHPAPAHVAELLAIAEQQRAEGVQFDNQGFRLN</sequence>
<dbReference type="Proteomes" id="UP001497623">
    <property type="component" value="Unassembled WGS sequence"/>
</dbReference>
<dbReference type="PANTHER" id="PTHR10380:SF173">
    <property type="entry name" value="CUTICULAR PROTEIN 47EF, ISOFORM C-RELATED"/>
    <property type="match status" value="1"/>
</dbReference>
<dbReference type="InterPro" id="IPR050468">
    <property type="entry name" value="Cuticle_Struct_Prot"/>
</dbReference>
<evidence type="ECO:0000313" key="5">
    <source>
        <dbReference type="Proteomes" id="UP001497623"/>
    </source>
</evidence>
<evidence type="ECO:0008006" key="6">
    <source>
        <dbReference type="Google" id="ProtNLM"/>
    </source>
</evidence>
<dbReference type="PROSITE" id="PS00233">
    <property type="entry name" value="CHIT_BIND_RR_1"/>
    <property type="match status" value="1"/>
</dbReference>
<feature type="non-terminal residue" evidence="4">
    <location>
        <position position="1"/>
    </location>
</feature>
<dbReference type="InterPro" id="IPR000618">
    <property type="entry name" value="Insect_cuticle"/>
</dbReference>
<organism evidence="4 5">
    <name type="scientific">Meganyctiphanes norvegica</name>
    <name type="common">Northern krill</name>
    <name type="synonym">Thysanopoda norvegica</name>
    <dbReference type="NCBI Taxonomy" id="48144"/>
    <lineage>
        <taxon>Eukaryota</taxon>
        <taxon>Metazoa</taxon>
        <taxon>Ecdysozoa</taxon>
        <taxon>Arthropoda</taxon>
        <taxon>Crustacea</taxon>
        <taxon>Multicrustacea</taxon>
        <taxon>Malacostraca</taxon>
        <taxon>Eumalacostraca</taxon>
        <taxon>Eucarida</taxon>
        <taxon>Euphausiacea</taxon>
        <taxon>Euphausiidae</taxon>
        <taxon>Meganyctiphanes</taxon>
    </lineage>
</organism>
<accession>A0AAV2R056</accession>
<keyword evidence="1 2" id="KW-0193">Cuticle</keyword>
<dbReference type="GO" id="GO:0008010">
    <property type="term" value="F:structural constituent of chitin-based larval cuticle"/>
    <property type="evidence" value="ECO:0007669"/>
    <property type="project" value="TreeGrafter"/>
</dbReference>
<protein>
    <recommendedName>
        <fullName evidence="6">Cuticle protein</fullName>
    </recommendedName>
</protein>
<dbReference type="GO" id="GO:0062129">
    <property type="term" value="C:chitin-based extracellular matrix"/>
    <property type="evidence" value="ECO:0007669"/>
    <property type="project" value="TreeGrafter"/>
</dbReference>
<evidence type="ECO:0000256" key="2">
    <source>
        <dbReference type="PROSITE-ProRule" id="PRU00497"/>
    </source>
</evidence>
<proteinExistence type="predicted"/>
<feature type="signal peptide" evidence="3">
    <location>
        <begin position="1"/>
        <end position="21"/>
    </location>
</feature>